<keyword evidence="4" id="KW-1185">Reference proteome</keyword>
<dbReference type="InterPro" id="IPR050640">
    <property type="entry name" value="Bact_2-comp_sensor_kinase"/>
</dbReference>
<feature type="transmembrane region" description="Helical" evidence="1">
    <location>
        <begin position="54"/>
        <end position="74"/>
    </location>
</feature>
<keyword evidence="1" id="KW-0472">Membrane</keyword>
<dbReference type="GO" id="GO:0016020">
    <property type="term" value="C:membrane"/>
    <property type="evidence" value="ECO:0007669"/>
    <property type="project" value="InterPro"/>
</dbReference>
<dbReference type="PANTHER" id="PTHR34220">
    <property type="entry name" value="SENSOR HISTIDINE KINASE YPDA"/>
    <property type="match status" value="1"/>
</dbReference>
<protein>
    <submittedName>
        <fullName evidence="3">Histidine kinase</fullName>
    </submittedName>
</protein>
<sequence>MILKRMNKRTNMLTAGAVVLAITPIIVIFFMVLASKKESVVLFENFSSKISIPIIGFYSLLCLAVISLGIYWLIKQIVSIIKLKNEKMKAELMLLKSQVSPHFFFNTLNNLYGLVVKDPQKAQELILKLSDMMRYSIYEGEKEKVQIQEEIEFLENYIELHKMRYHKLINVDFQYNIDENRTVTPLLFIILLENAFKHGVENLIENAYIKMNLITSQKEICFVIENSFEKRDRKSGIGLKNLKRRLELIYPDQHELTFSVNENKYKVRLVLKQL</sequence>
<keyword evidence="3" id="KW-0418">Kinase</keyword>
<feature type="transmembrane region" description="Helical" evidence="1">
    <location>
        <begin position="12"/>
        <end position="34"/>
    </location>
</feature>
<keyword evidence="3" id="KW-0808">Transferase</keyword>
<feature type="domain" description="Signal transduction histidine kinase internal region" evidence="2">
    <location>
        <begin position="90"/>
        <end position="167"/>
    </location>
</feature>
<dbReference type="AlphaFoldDB" id="A0A420FFY1"/>
<gene>
    <name evidence="3" type="ORF">BCY89_17275</name>
</gene>
<evidence type="ECO:0000313" key="3">
    <source>
        <dbReference type="EMBL" id="RKF31900.1"/>
    </source>
</evidence>
<proteinExistence type="predicted"/>
<evidence type="ECO:0000256" key="1">
    <source>
        <dbReference type="SAM" id="Phobius"/>
    </source>
</evidence>
<keyword evidence="1" id="KW-0812">Transmembrane</keyword>
<evidence type="ECO:0000313" key="4">
    <source>
        <dbReference type="Proteomes" id="UP000286402"/>
    </source>
</evidence>
<evidence type="ECO:0000259" key="2">
    <source>
        <dbReference type="Pfam" id="PF06580"/>
    </source>
</evidence>
<dbReference type="EMBL" id="MCAQ01000028">
    <property type="protein sequence ID" value="RKF31900.1"/>
    <property type="molecule type" value="Genomic_DNA"/>
</dbReference>
<organism evidence="3 4">
    <name type="scientific">Sphingobacterium siyangense</name>
    <dbReference type="NCBI Taxonomy" id="459529"/>
    <lineage>
        <taxon>Bacteria</taxon>
        <taxon>Pseudomonadati</taxon>
        <taxon>Bacteroidota</taxon>
        <taxon>Sphingobacteriia</taxon>
        <taxon>Sphingobacteriales</taxon>
        <taxon>Sphingobacteriaceae</taxon>
        <taxon>Sphingobacterium</taxon>
    </lineage>
</organism>
<name>A0A420FFY1_9SPHI</name>
<reference evidence="3 4" key="1">
    <citation type="submission" date="2016-07" db="EMBL/GenBank/DDBJ databases">
        <title>Genome analysis of Sphingobacterium siyangense T12B17.</title>
        <authorList>
            <person name="Xu D."/>
            <person name="Su Y."/>
            <person name="Zheng S."/>
        </authorList>
    </citation>
    <scope>NUCLEOTIDE SEQUENCE [LARGE SCALE GENOMIC DNA]</scope>
    <source>
        <strain evidence="3 4">T12B17</strain>
    </source>
</reference>
<dbReference type="Proteomes" id="UP000286402">
    <property type="component" value="Unassembled WGS sequence"/>
</dbReference>
<dbReference type="Pfam" id="PF06580">
    <property type="entry name" value="His_kinase"/>
    <property type="match status" value="1"/>
</dbReference>
<dbReference type="PANTHER" id="PTHR34220:SF7">
    <property type="entry name" value="SENSOR HISTIDINE KINASE YPDA"/>
    <property type="match status" value="1"/>
</dbReference>
<accession>A0A420FFY1</accession>
<comment type="caution">
    <text evidence="3">The sequence shown here is derived from an EMBL/GenBank/DDBJ whole genome shotgun (WGS) entry which is preliminary data.</text>
</comment>
<dbReference type="InterPro" id="IPR010559">
    <property type="entry name" value="Sig_transdc_His_kin_internal"/>
</dbReference>
<keyword evidence="1" id="KW-1133">Transmembrane helix</keyword>
<dbReference type="GO" id="GO:0000155">
    <property type="term" value="F:phosphorelay sensor kinase activity"/>
    <property type="evidence" value="ECO:0007669"/>
    <property type="project" value="InterPro"/>
</dbReference>